<feature type="non-terminal residue" evidence="1">
    <location>
        <position position="1"/>
    </location>
</feature>
<dbReference type="AlphaFoldDB" id="S7WAM0"/>
<dbReference type="EMBL" id="ATCN01000047">
    <property type="protein sequence ID" value="EPR80005.1"/>
    <property type="molecule type" value="Genomic_DNA"/>
</dbReference>
<protein>
    <submittedName>
        <fullName evidence="1">Uncharacterized protein</fullName>
    </submittedName>
</protein>
<dbReference type="InParanoid" id="S7WAM0"/>
<gene>
    <name evidence="1" type="ORF">SLOPH_1093</name>
</gene>
<dbReference type="Proteomes" id="UP000014978">
    <property type="component" value="Unassembled WGS sequence"/>
</dbReference>
<reference evidence="2" key="1">
    <citation type="journal article" date="2013" name="PLoS Genet.">
        <title>The genome of Spraguea lophii and the basis of host-microsporidian interactions.</title>
        <authorList>
            <person name="Campbell S.E."/>
            <person name="Williams T.A."/>
            <person name="Yousuf A."/>
            <person name="Soanes D.M."/>
            <person name="Paszkiewicz K.H."/>
            <person name="Williams B.A.P."/>
        </authorList>
    </citation>
    <scope>NUCLEOTIDE SEQUENCE [LARGE SCALE GENOMIC DNA]</scope>
    <source>
        <strain evidence="2">42_110</strain>
    </source>
</reference>
<comment type="caution">
    <text evidence="1">The sequence shown here is derived from an EMBL/GenBank/DDBJ whole genome shotgun (WGS) entry which is preliminary data.</text>
</comment>
<evidence type="ECO:0000313" key="2">
    <source>
        <dbReference type="Proteomes" id="UP000014978"/>
    </source>
</evidence>
<dbReference type="HOGENOM" id="CLU_2009491_0_0_1"/>
<accession>S7WAM0</accession>
<organism evidence="1 2">
    <name type="scientific">Spraguea lophii (strain 42_110)</name>
    <name type="common">Microsporidian parasite</name>
    <dbReference type="NCBI Taxonomy" id="1358809"/>
    <lineage>
        <taxon>Eukaryota</taxon>
        <taxon>Fungi</taxon>
        <taxon>Fungi incertae sedis</taxon>
        <taxon>Microsporidia</taxon>
        <taxon>Spragueidae</taxon>
        <taxon>Spraguea</taxon>
    </lineage>
</organism>
<proteinExistence type="predicted"/>
<name>S7WAM0_SPRLO</name>
<dbReference type="VEuPathDB" id="MicrosporidiaDB:SLOPH_1093"/>
<keyword evidence="2" id="KW-1185">Reference proteome</keyword>
<evidence type="ECO:0000313" key="1">
    <source>
        <dbReference type="EMBL" id="EPR80005.1"/>
    </source>
</evidence>
<sequence>NMLSPLCCKICTMLLCRKYITILLSYERHCFFFVSKLSSNKFNIKRNMKIYDGNIIYESIIDMCVIREGYFKIGCKCQLHHLHCWKCGSLLGFVNSRICDKCNSKYGRMSKYIIYPESVSLVKR</sequence>